<evidence type="ECO:0000313" key="2">
    <source>
        <dbReference type="EMBL" id="TCU97184.1"/>
    </source>
</evidence>
<keyword evidence="1" id="KW-1133">Transmembrane helix</keyword>
<sequence>MTTQQHPQDSRKLSRALRTAGWVLLAAVLALSFAGYLSTDLRLQWENIAALCGF</sequence>
<dbReference type="RefSeq" id="WP_165972595.1">
    <property type="nucleotide sequence ID" value="NZ_JBEBWM010000181.1"/>
</dbReference>
<evidence type="ECO:0000313" key="3">
    <source>
        <dbReference type="Proteomes" id="UP000294692"/>
    </source>
</evidence>
<reference evidence="2 3" key="1">
    <citation type="submission" date="2019-03" db="EMBL/GenBank/DDBJ databases">
        <title>Genomic Encyclopedia of Type Strains, Phase IV (KMG-IV): sequencing the most valuable type-strain genomes for metagenomic binning, comparative biology and taxonomic classification.</title>
        <authorList>
            <person name="Goeker M."/>
        </authorList>
    </citation>
    <scope>NUCLEOTIDE SEQUENCE [LARGE SCALE GENOMIC DNA]</scope>
    <source>
        <strain evidence="2 3">DSM 100048</strain>
    </source>
</reference>
<keyword evidence="1" id="KW-0812">Transmembrane</keyword>
<evidence type="ECO:0000256" key="1">
    <source>
        <dbReference type="SAM" id="Phobius"/>
    </source>
</evidence>
<gene>
    <name evidence="2" type="ORF">EV686_10664</name>
</gene>
<dbReference type="EMBL" id="SMBX01000006">
    <property type="protein sequence ID" value="TCU97184.1"/>
    <property type="molecule type" value="Genomic_DNA"/>
</dbReference>
<organism evidence="2 3">
    <name type="scientific">Paracandidimonas soli</name>
    <dbReference type="NCBI Taxonomy" id="1917182"/>
    <lineage>
        <taxon>Bacteria</taxon>
        <taxon>Pseudomonadati</taxon>
        <taxon>Pseudomonadota</taxon>
        <taxon>Betaproteobacteria</taxon>
        <taxon>Burkholderiales</taxon>
        <taxon>Alcaligenaceae</taxon>
        <taxon>Paracandidimonas</taxon>
    </lineage>
</organism>
<dbReference type="Proteomes" id="UP000294692">
    <property type="component" value="Unassembled WGS sequence"/>
</dbReference>
<keyword evidence="1" id="KW-0472">Membrane</keyword>
<feature type="transmembrane region" description="Helical" evidence="1">
    <location>
        <begin position="20"/>
        <end position="37"/>
    </location>
</feature>
<comment type="caution">
    <text evidence="2">The sequence shown here is derived from an EMBL/GenBank/DDBJ whole genome shotgun (WGS) entry which is preliminary data.</text>
</comment>
<dbReference type="AlphaFoldDB" id="A0A4R3V4E4"/>
<protein>
    <submittedName>
        <fullName evidence="2">Uncharacterized protein</fullName>
    </submittedName>
</protein>
<proteinExistence type="predicted"/>
<accession>A0A4R3V4E4</accession>
<keyword evidence="3" id="KW-1185">Reference proteome</keyword>
<name>A0A4R3V4E4_9BURK</name>